<keyword evidence="3" id="KW-1185">Reference proteome</keyword>
<evidence type="ECO:0008006" key="4">
    <source>
        <dbReference type="Google" id="ProtNLM"/>
    </source>
</evidence>
<evidence type="ECO:0000256" key="1">
    <source>
        <dbReference type="SAM" id="SignalP"/>
    </source>
</evidence>
<accession>A0A1G8YS98</accession>
<feature type="chain" id="PRO_5038532696" description="Lipoprotein" evidence="1">
    <location>
        <begin position="21"/>
        <end position="221"/>
    </location>
</feature>
<reference evidence="2 3" key="1">
    <citation type="submission" date="2016-10" db="EMBL/GenBank/DDBJ databases">
        <authorList>
            <person name="de Groot N.N."/>
        </authorList>
    </citation>
    <scope>NUCLEOTIDE SEQUENCE [LARGE SCALE GENOMIC DNA]</scope>
    <source>
        <strain evidence="2 3">CGMCC 1.5382</strain>
    </source>
</reference>
<dbReference type="Proteomes" id="UP000198701">
    <property type="component" value="Unassembled WGS sequence"/>
</dbReference>
<gene>
    <name evidence="2" type="ORF">SAMN05216282_102274</name>
</gene>
<evidence type="ECO:0000313" key="2">
    <source>
        <dbReference type="EMBL" id="SDK05729.1"/>
    </source>
</evidence>
<name>A0A1G8YS98_9MICO</name>
<proteinExistence type="predicted"/>
<feature type="signal peptide" evidence="1">
    <location>
        <begin position="1"/>
        <end position="20"/>
    </location>
</feature>
<organism evidence="2 3">
    <name type="scientific">Cryobacterium psychrotolerans</name>
    <dbReference type="NCBI Taxonomy" id="386301"/>
    <lineage>
        <taxon>Bacteria</taxon>
        <taxon>Bacillati</taxon>
        <taxon>Actinomycetota</taxon>
        <taxon>Actinomycetes</taxon>
        <taxon>Micrococcales</taxon>
        <taxon>Microbacteriaceae</taxon>
        <taxon>Cryobacterium</taxon>
    </lineage>
</organism>
<sequence length="221" mass="22448">MILGAVGVLAMSLVGCASRAASPAPAIGPSPSASDPAQTDPPAVAAAILVHSDGLRVVDAAGDVLETVTYFDPIADVVAVLTTAIGSDPVVEAHTGGSESSPGTFYVWDGLLLNDTDEPVAAPRLDPEWHVRVDGPTAGTLAVTTAEHVAVGQSQAEVETLVPGTLSTVEVAGSTVMDGRYELLEVGKNGETALHHVTFVRLEGSPLTVTTILAPAPDWGN</sequence>
<dbReference type="EMBL" id="FNFU01000002">
    <property type="protein sequence ID" value="SDK05729.1"/>
    <property type="molecule type" value="Genomic_DNA"/>
</dbReference>
<protein>
    <recommendedName>
        <fullName evidence="4">Lipoprotein</fullName>
    </recommendedName>
</protein>
<evidence type="ECO:0000313" key="3">
    <source>
        <dbReference type="Proteomes" id="UP000198701"/>
    </source>
</evidence>
<keyword evidence="1" id="KW-0732">Signal</keyword>
<dbReference type="AlphaFoldDB" id="A0A1G8YS98"/>